<accession>A0A8T1VK43</accession>
<dbReference type="AlphaFoldDB" id="A0A8T1VK43"/>
<comment type="caution">
    <text evidence="2">The sequence shown here is derived from an EMBL/GenBank/DDBJ whole genome shotgun (WGS) entry which is preliminary data.</text>
</comment>
<evidence type="ECO:0000256" key="1">
    <source>
        <dbReference type="SAM" id="Coils"/>
    </source>
</evidence>
<protein>
    <submittedName>
        <fullName evidence="2">Uncharacterized protein</fullName>
    </submittedName>
</protein>
<keyword evidence="3" id="KW-1185">Reference proteome</keyword>
<name>A0A8T1VK43_9STRA</name>
<feature type="coiled-coil region" evidence="1">
    <location>
        <begin position="92"/>
        <end position="158"/>
    </location>
</feature>
<dbReference type="Proteomes" id="UP000694044">
    <property type="component" value="Unassembled WGS sequence"/>
</dbReference>
<sequence>MSVVQGMVVVESICDGTHHFEICSMMSELQFPEPEEAQSLLQDVMTFLDSCEDCSVPTPSPTSVQTPLDVNRDRVKNRRARGYSPDYERCRREKKKAEKETLRSQVAQYETQLELLRLQRPIQRDESKWGWVHFATEEEDKRRKAEELNQQLRGLLVQQFNVAQTFKNLITQEAGFAQRVQSILSSCPPCASPRMVRTFPSLSSIAAHLRGMFDRLRDSADYVFDSASIFSEDANSLGTLACSANLKYQDPISGPCIELLSSTPLTCSMETAASMLWKMMLGKEVFGPNSGCYTIKTKQQTASSAQFGYSVNFNALDASGAVDGVTLLEKLDKDGHALLLWTSMMVEADGKQFFRSQGWISVKKVSTRNSEDESVVRICSRLAGRHFGVQCDTAEVDVPVARKHQLMAKSRQEHVQLKILERAERQDN</sequence>
<keyword evidence="1" id="KW-0175">Coiled coil</keyword>
<dbReference type="OrthoDB" id="124234at2759"/>
<gene>
    <name evidence="2" type="ORF">PHYPSEUDO_007019</name>
</gene>
<reference evidence="2" key="1">
    <citation type="submission" date="2021-02" db="EMBL/GenBank/DDBJ databases">
        <authorList>
            <person name="Palmer J.M."/>
        </authorList>
    </citation>
    <scope>NUCLEOTIDE SEQUENCE</scope>
    <source>
        <strain evidence="2">SCRP734</strain>
    </source>
</reference>
<evidence type="ECO:0000313" key="2">
    <source>
        <dbReference type="EMBL" id="KAG7380579.1"/>
    </source>
</evidence>
<organism evidence="2 3">
    <name type="scientific">Phytophthora pseudosyringae</name>
    <dbReference type="NCBI Taxonomy" id="221518"/>
    <lineage>
        <taxon>Eukaryota</taxon>
        <taxon>Sar</taxon>
        <taxon>Stramenopiles</taxon>
        <taxon>Oomycota</taxon>
        <taxon>Peronosporomycetes</taxon>
        <taxon>Peronosporales</taxon>
        <taxon>Peronosporaceae</taxon>
        <taxon>Phytophthora</taxon>
    </lineage>
</organism>
<evidence type="ECO:0000313" key="3">
    <source>
        <dbReference type="Proteomes" id="UP000694044"/>
    </source>
</evidence>
<dbReference type="EMBL" id="JAGDFM010000286">
    <property type="protein sequence ID" value="KAG7380579.1"/>
    <property type="molecule type" value="Genomic_DNA"/>
</dbReference>
<proteinExistence type="predicted"/>